<evidence type="ECO:0000313" key="1">
    <source>
        <dbReference type="EMBL" id="KAG1280966.1"/>
    </source>
</evidence>
<dbReference type="Proteomes" id="UP000716291">
    <property type="component" value="Unassembled WGS sequence"/>
</dbReference>
<dbReference type="Gene3D" id="3.90.180.10">
    <property type="entry name" value="Medium-chain alcohol dehydrogenases, catalytic domain"/>
    <property type="match status" value="1"/>
</dbReference>
<keyword evidence="2" id="KW-1185">Reference proteome</keyword>
<protein>
    <submittedName>
        <fullName evidence="1">Uncharacterized protein</fullName>
    </submittedName>
</protein>
<dbReference type="AlphaFoldDB" id="A0A9P7BJA2"/>
<dbReference type="Gene3D" id="3.40.50.720">
    <property type="entry name" value="NAD(P)-binding Rossmann-like Domain"/>
    <property type="match status" value="1"/>
</dbReference>
<name>A0A9P7BJA2_RHIOR</name>
<gene>
    <name evidence="1" type="ORF">G6F64_014495</name>
</gene>
<sequence>MARGGILLEYGALSSEPTPFPWFTVLGKSLTLKGYLYSEIVSDDAALARAKAFIVDGLDKGTLAPKIARVFPFAQIQDAHRYLESNEQIGKVVVTV</sequence>
<comment type="caution">
    <text evidence="1">The sequence shown here is derived from an EMBL/GenBank/DDBJ whole genome shotgun (WGS) entry which is preliminary data.</text>
</comment>
<proteinExistence type="predicted"/>
<dbReference type="SUPFAM" id="SSF51735">
    <property type="entry name" value="NAD(P)-binding Rossmann-fold domains"/>
    <property type="match status" value="1"/>
</dbReference>
<reference evidence="1" key="1">
    <citation type="journal article" date="2020" name="Microb. Genom.">
        <title>Genetic diversity of clinical and environmental Mucorales isolates obtained from an investigation of mucormycosis cases among solid organ transplant recipients.</title>
        <authorList>
            <person name="Nguyen M.H."/>
            <person name="Kaul D."/>
            <person name="Muto C."/>
            <person name="Cheng S.J."/>
            <person name="Richter R.A."/>
            <person name="Bruno V.M."/>
            <person name="Liu G."/>
            <person name="Beyhan S."/>
            <person name="Sundermann A.J."/>
            <person name="Mounaud S."/>
            <person name="Pasculle A.W."/>
            <person name="Nierman W.C."/>
            <person name="Driscoll E."/>
            <person name="Cumbie R."/>
            <person name="Clancy C.J."/>
            <person name="Dupont C.L."/>
        </authorList>
    </citation>
    <scope>NUCLEOTIDE SEQUENCE</scope>
    <source>
        <strain evidence="1">GL11</strain>
    </source>
</reference>
<organism evidence="1 2">
    <name type="scientific">Rhizopus oryzae</name>
    <name type="common">Mucormycosis agent</name>
    <name type="synonym">Rhizopus arrhizus var. delemar</name>
    <dbReference type="NCBI Taxonomy" id="64495"/>
    <lineage>
        <taxon>Eukaryota</taxon>
        <taxon>Fungi</taxon>
        <taxon>Fungi incertae sedis</taxon>
        <taxon>Mucoromycota</taxon>
        <taxon>Mucoromycotina</taxon>
        <taxon>Mucoromycetes</taxon>
        <taxon>Mucorales</taxon>
        <taxon>Mucorineae</taxon>
        <taxon>Rhizopodaceae</taxon>
        <taxon>Rhizopus</taxon>
    </lineage>
</organism>
<dbReference type="InterPro" id="IPR036291">
    <property type="entry name" value="NAD(P)-bd_dom_sf"/>
</dbReference>
<accession>A0A9P7BJA2</accession>
<dbReference type="EMBL" id="JAANQT010008575">
    <property type="protein sequence ID" value="KAG1280966.1"/>
    <property type="molecule type" value="Genomic_DNA"/>
</dbReference>
<evidence type="ECO:0000313" key="2">
    <source>
        <dbReference type="Proteomes" id="UP000716291"/>
    </source>
</evidence>
<dbReference type="Pfam" id="PF13602">
    <property type="entry name" value="ADH_zinc_N_2"/>
    <property type="match status" value="1"/>
</dbReference>